<evidence type="ECO:0000313" key="3">
    <source>
        <dbReference type="Proteomes" id="UP000297496"/>
    </source>
</evidence>
<keyword evidence="3" id="KW-1185">Reference proteome</keyword>
<feature type="transmembrane region" description="Helical" evidence="1">
    <location>
        <begin position="96"/>
        <end position="116"/>
    </location>
</feature>
<proteinExistence type="predicted"/>
<name>A0A4Z1CG28_9ACTN</name>
<reference evidence="2 3" key="1">
    <citation type="submission" date="2019-04" db="EMBL/GenBank/DDBJ databases">
        <title>Three New Species of Nocardioides, Nocardioides euryhalodurans sp. nov., Nocardioides seonyuensis sp. nov. and Nocardioides eburneoflavus sp. nov. Isolated from Soil.</title>
        <authorList>
            <person name="Roh S.G."/>
            <person name="Lee C."/>
            <person name="Kim M.-K."/>
            <person name="Kim S.B."/>
        </authorList>
    </citation>
    <scope>NUCLEOTIDE SEQUENCE [LARGE SCALE GENOMIC DNA]</scope>
    <source>
        <strain evidence="2 3">MMS17-SY213</strain>
    </source>
</reference>
<gene>
    <name evidence="2" type="ORF">EXE59_15950</name>
</gene>
<feature type="transmembrane region" description="Helical" evidence="1">
    <location>
        <begin position="69"/>
        <end position="90"/>
    </location>
</feature>
<organism evidence="2 3">
    <name type="scientific">Nocardioides eburneiflavus</name>
    <dbReference type="NCBI Taxonomy" id="2518372"/>
    <lineage>
        <taxon>Bacteria</taxon>
        <taxon>Bacillati</taxon>
        <taxon>Actinomycetota</taxon>
        <taxon>Actinomycetes</taxon>
        <taxon>Propionibacteriales</taxon>
        <taxon>Nocardioidaceae</taxon>
        <taxon>Nocardioides</taxon>
    </lineage>
</organism>
<dbReference type="AlphaFoldDB" id="A0A4Z1CG28"/>
<keyword evidence="1" id="KW-0472">Membrane</keyword>
<sequence length="170" mass="17574">MGERLDVTSPLPLSIWVVAWASLAGQVLLVVRHGGRVDDEVSQVVSVVLGALLVGYVSAGVVRARRVRIVLAWVVLALAFIGGLVDLVSVDDVGQAAHALLALAAGAVSLVGLAQFCRSDWYAWQRTRPSAREGASIGQLVVIGVLVGALGGYVGLVDAGVTTRVNVNVG</sequence>
<dbReference type="OrthoDB" id="3790102at2"/>
<evidence type="ECO:0000256" key="1">
    <source>
        <dbReference type="SAM" id="Phobius"/>
    </source>
</evidence>
<comment type="caution">
    <text evidence="2">The sequence shown here is derived from an EMBL/GenBank/DDBJ whole genome shotgun (WGS) entry which is preliminary data.</text>
</comment>
<dbReference type="RefSeq" id="WP_135839783.1">
    <property type="nucleotide sequence ID" value="NZ_SRRO01000001.1"/>
</dbReference>
<protein>
    <submittedName>
        <fullName evidence="2">Uncharacterized protein</fullName>
    </submittedName>
</protein>
<evidence type="ECO:0000313" key="2">
    <source>
        <dbReference type="EMBL" id="TGN65285.1"/>
    </source>
</evidence>
<feature type="transmembrane region" description="Helical" evidence="1">
    <location>
        <begin position="12"/>
        <end position="31"/>
    </location>
</feature>
<feature type="transmembrane region" description="Helical" evidence="1">
    <location>
        <begin position="43"/>
        <end position="62"/>
    </location>
</feature>
<keyword evidence="1" id="KW-0812">Transmembrane</keyword>
<accession>A0A4Z1CG28</accession>
<dbReference type="Proteomes" id="UP000297496">
    <property type="component" value="Unassembled WGS sequence"/>
</dbReference>
<feature type="transmembrane region" description="Helical" evidence="1">
    <location>
        <begin position="137"/>
        <end position="156"/>
    </location>
</feature>
<keyword evidence="1" id="KW-1133">Transmembrane helix</keyword>
<dbReference type="EMBL" id="SRRO01000001">
    <property type="protein sequence ID" value="TGN65285.1"/>
    <property type="molecule type" value="Genomic_DNA"/>
</dbReference>